<dbReference type="InterPro" id="IPR023213">
    <property type="entry name" value="CAT-like_dom_sf"/>
</dbReference>
<gene>
    <name evidence="2" type="ORF">GCM10011366_05830</name>
</gene>
<feature type="domain" description="2-oxoacid dehydrogenase acyltransferase catalytic" evidence="1">
    <location>
        <begin position="203"/>
        <end position="284"/>
    </location>
</feature>
<dbReference type="Proteomes" id="UP000605670">
    <property type="component" value="Unassembled WGS sequence"/>
</dbReference>
<dbReference type="SUPFAM" id="SSF52777">
    <property type="entry name" value="CoA-dependent acyltransferases"/>
    <property type="match status" value="1"/>
</dbReference>
<dbReference type="GO" id="GO:0016746">
    <property type="term" value="F:acyltransferase activity"/>
    <property type="evidence" value="ECO:0007669"/>
    <property type="project" value="InterPro"/>
</dbReference>
<name>A0A917BFE2_9MICO</name>
<evidence type="ECO:0000313" key="2">
    <source>
        <dbReference type="EMBL" id="GGF40960.1"/>
    </source>
</evidence>
<dbReference type="RefSeq" id="WP_229734822.1">
    <property type="nucleotide sequence ID" value="NZ_BMEM01000001.1"/>
</dbReference>
<organism evidence="2 3">
    <name type="scientific">Ornithinimicrobium tianjinense</name>
    <dbReference type="NCBI Taxonomy" id="1195761"/>
    <lineage>
        <taxon>Bacteria</taxon>
        <taxon>Bacillati</taxon>
        <taxon>Actinomycetota</taxon>
        <taxon>Actinomycetes</taxon>
        <taxon>Micrococcales</taxon>
        <taxon>Ornithinimicrobiaceae</taxon>
        <taxon>Ornithinimicrobium</taxon>
    </lineage>
</organism>
<evidence type="ECO:0000313" key="3">
    <source>
        <dbReference type="Proteomes" id="UP000605670"/>
    </source>
</evidence>
<dbReference type="Pfam" id="PF00198">
    <property type="entry name" value="2-oxoacid_dh"/>
    <property type="match status" value="1"/>
</dbReference>
<dbReference type="Gene3D" id="3.30.559.10">
    <property type="entry name" value="Chloramphenicol acetyltransferase-like domain"/>
    <property type="match status" value="1"/>
</dbReference>
<evidence type="ECO:0000259" key="1">
    <source>
        <dbReference type="Pfam" id="PF00198"/>
    </source>
</evidence>
<protein>
    <recommendedName>
        <fullName evidence="1">2-oxoacid dehydrogenase acyltransferase catalytic domain-containing protein</fullName>
    </recommendedName>
</protein>
<proteinExistence type="predicted"/>
<accession>A0A917BFE2</accession>
<keyword evidence="3" id="KW-1185">Reference proteome</keyword>
<sequence>MYVSGGRLRTGRRDGHLVEDLPALRKVVPHLMATRLEGTIYYTQHLDVEHLMDWLDEVNAGLVADDPRRVKFFHVFLTAYARLFRVRPELNRFISGRRTYEHREISFSFTVKQAMTESAPDLQARIVFTGTETVEEARARVEEVVTSARAGTQSEDDPLTDVLVRLPVPVVAGIARVAWTLDAANLLPRFLQDAVPVYASSYLVNLGSLGGNAPFHHLYQRGTASIFTSIGTIEPEPVVDASGQVVARRRVDVVYTVDERATDGFYLVRSAELLQSMLADPESLTRPVRDG</sequence>
<comment type="caution">
    <text evidence="2">The sequence shown here is derived from an EMBL/GenBank/DDBJ whole genome shotgun (WGS) entry which is preliminary data.</text>
</comment>
<dbReference type="EMBL" id="BMEM01000001">
    <property type="protein sequence ID" value="GGF40960.1"/>
    <property type="molecule type" value="Genomic_DNA"/>
</dbReference>
<reference evidence="2" key="1">
    <citation type="journal article" date="2014" name="Int. J. Syst. Evol. Microbiol.">
        <title>Complete genome sequence of Corynebacterium casei LMG S-19264T (=DSM 44701T), isolated from a smear-ripened cheese.</title>
        <authorList>
            <consortium name="US DOE Joint Genome Institute (JGI-PGF)"/>
            <person name="Walter F."/>
            <person name="Albersmeier A."/>
            <person name="Kalinowski J."/>
            <person name="Ruckert C."/>
        </authorList>
    </citation>
    <scope>NUCLEOTIDE SEQUENCE</scope>
    <source>
        <strain evidence="2">CGMCC 1.12160</strain>
    </source>
</reference>
<dbReference type="InterPro" id="IPR001078">
    <property type="entry name" value="2-oxoacid_DH_actylTfrase"/>
</dbReference>
<reference evidence="2" key="2">
    <citation type="submission" date="2020-09" db="EMBL/GenBank/DDBJ databases">
        <authorList>
            <person name="Sun Q."/>
            <person name="Zhou Y."/>
        </authorList>
    </citation>
    <scope>NUCLEOTIDE SEQUENCE</scope>
    <source>
        <strain evidence="2">CGMCC 1.12160</strain>
    </source>
</reference>
<dbReference type="AlphaFoldDB" id="A0A917BFE2"/>